<name>A0A0S4QLP7_9ACTN</name>
<dbReference type="CDD" id="cd09756">
    <property type="entry name" value="Cas5_I-E"/>
    <property type="match status" value="1"/>
</dbReference>
<reference evidence="4" key="1">
    <citation type="submission" date="2015-11" db="EMBL/GenBank/DDBJ databases">
        <authorList>
            <person name="Varghese N."/>
        </authorList>
    </citation>
    <scope>NUCLEOTIDE SEQUENCE [LARGE SCALE GENOMIC DNA]</scope>
    <source>
        <strain evidence="4">DSM 45899</strain>
    </source>
</reference>
<dbReference type="RefSeq" id="WP_091277180.1">
    <property type="nucleotide sequence ID" value="NZ_FAOZ01000008.1"/>
</dbReference>
<proteinExistence type="predicted"/>
<feature type="region of interest" description="Disordered" evidence="2">
    <location>
        <begin position="147"/>
        <end position="183"/>
    </location>
</feature>
<evidence type="ECO:0000256" key="1">
    <source>
        <dbReference type="ARBA" id="ARBA00023118"/>
    </source>
</evidence>
<dbReference type="GO" id="GO:0043571">
    <property type="term" value="P:maintenance of CRISPR repeat elements"/>
    <property type="evidence" value="ECO:0007669"/>
    <property type="project" value="InterPro"/>
</dbReference>
<accession>A0A0S4QLP7</accession>
<dbReference type="InterPro" id="IPR013422">
    <property type="entry name" value="CRISPR-assoc_prot_Cas5_N"/>
</dbReference>
<keyword evidence="4" id="KW-1185">Reference proteome</keyword>
<dbReference type="NCBIfam" id="TIGR01868">
    <property type="entry name" value="casD_Cas5e"/>
    <property type="match status" value="1"/>
</dbReference>
<evidence type="ECO:0000313" key="3">
    <source>
        <dbReference type="EMBL" id="CUU56581.1"/>
    </source>
</evidence>
<dbReference type="NCBIfam" id="TIGR02593">
    <property type="entry name" value="CRISPR_cas5"/>
    <property type="match status" value="1"/>
</dbReference>
<dbReference type="Pfam" id="PF09704">
    <property type="entry name" value="Cas_Cas5d"/>
    <property type="match status" value="1"/>
</dbReference>
<keyword evidence="1" id="KW-0051">Antiviral defense</keyword>
<dbReference type="InterPro" id="IPR010147">
    <property type="entry name" value="CRISPR-assoc_prot_CasD"/>
</dbReference>
<dbReference type="GO" id="GO:0051607">
    <property type="term" value="P:defense response to virus"/>
    <property type="evidence" value="ECO:0007669"/>
    <property type="project" value="UniProtKB-KW"/>
</dbReference>
<sequence length="257" mass="28280">MSGLVLRLAGPLQSWGEHSVFAVRDTAGFPTRSGLIGLFAAAMGLSRGKSLTRFDDLRLTVRVDTPGVLLTDFHTVGGGLPAHRTVPTADAKRRPGDTGTIVTRRRYLSDAVFTVAVTGPDDILDTIGQALERPVWQPYLGRRSCPPDEPLMLRRRTADPEGDLRTRVPLPRRPRSRPGPDGLVEIDLLSETEPGDGRAALTELADVPESLDPLDRRYRRRAVYRQTAHLPGTLLAGPGRGYQQALYQYMRADQEQP</sequence>
<dbReference type="GO" id="GO:0003723">
    <property type="term" value="F:RNA binding"/>
    <property type="evidence" value="ECO:0007669"/>
    <property type="project" value="InterPro"/>
</dbReference>
<organism evidence="3 4">
    <name type="scientific">Parafrankia irregularis</name>
    <dbReference type="NCBI Taxonomy" id="795642"/>
    <lineage>
        <taxon>Bacteria</taxon>
        <taxon>Bacillati</taxon>
        <taxon>Actinomycetota</taxon>
        <taxon>Actinomycetes</taxon>
        <taxon>Frankiales</taxon>
        <taxon>Frankiaceae</taxon>
        <taxon>Parafrankia</taxon>
    </lineage>
</organism>
<evidence type="ECO:0000313" key="4">
    <source>
        <dbReference type="Proteomes" id="UP000198802"/>
    </source>
</evidence>
<gene>
    <name evidence="3" type="ORF">Ga0074812_108109</name>
</gene>
<feature type="compositionally biased region" description="Basic and acidic residues" evidence="2">
    <location>
        <begin position="156"/>
        <end position="166"/>
    </location>
</feature>
<dbReference type="Gene3D" id="3.30.70.2660">
    <property type="match status" value="1"/>
</dbReference>
<dbReference type="AlphaFoldDB" id="A0A0S4QLP7"/>
<protein>
    <submittedName>
        <fullName evidence="3">CRISPR system Cascade subunit CasD</fullName>
    </submittedName>
</protein>
<dbReference type="EMBL" id="FAOZ01000008">
    <property type="protein sequence ID" value="CUU56581.1"/>
    <property type="molecule type" value="Genomic_DNA"/>
</dbReference>
<evidence type="ECO:0000256" key="2">
    <source>
        <dbReference type="SAM" id="MobiDB-lite"/>
    </source>
</evidence>
<dbReference type="InterPro" id="IPR021124">
    <property type="entry name" value="CRISPR-assoc_prot_Cas5"/>
</dbReference>
<dbReference type="Proteomes" id="UP000198802">
    <property type="component" value="Unassembled WGS sequence"/>
</dbReference>